<dbReference type="EMBL" id="CP063989">
    <property type="protein sequence ID" value="QPL06699.1"/>
    <property type="molecule type" value="Genomic_DNA"/>
</dbReference>
<dbReference type="RefSeq" id="WP_166857394.1">
    <property type="nucleotide sequence ID" value="NZ_CP063989.1"/>
</dbReference>
<reference evidence="2 3" key="1">
    <citation type="submission" date="2020-11" db="EMBL/GenBank/DDBJ databases">
        <title>Actinomyces sp. ZJ750.</title>
        <authorList>
            <person name="Zhou J."/>
        </authorList>
    </citation>
    <scope>NUCLEOTIDE SEQUENCE [LARGE SCALE GENOMIC DNA]</scope>
    <source>
        <strain evidence="2 3">ZJ750</strain>
    </source>
</reference>
<evidence type="ECO:0000256" key="1">
    <source>
        <dbReference type="SAM" id="Phobius"/>
    </source>
</evidence>
<keyword evidence="3" id="KW-1185">Reference proteome</keyword>
<name>A0A7T0PXD6_9ACTO</name>
<evidence type="ECO:0000313" key="2">
    <source>
        <dbReference type="EMBL" id="QPL06699.1"/>
    </source>
</evidence>
<proteinExistence type="predicted"/>
<keyword evidence="1" id="KW-1133">Transmembrane helix</keyword>
<evidence type="ECO:0000313" key="3">
    <source>
        <dbReference type="Proteomes" id="UP000594637"/>
    </source>
</evidence>
<organism evidence="2 3">
    <name type="scientific">Actinomyces respiraculi</name>
    <dbReference type="NCBI Taxonomy" id="2744574"/>
    <lineage>
        <taxon>Bacteria</taxon>
        <taxon>Bacillati</taxon>
        <taxon>Actinomycetota</taxon>
        <taxon>Actinomycetes</taxon>
        <taxon>Actinomycetales</taxon>
        <taxon>Actinomycetaceae</taxon>
        <taxon>Actinomyces</taxon>
    </lineage>
</organism>
<dbReference type="KEGG" id="arep:ID810_10870"/>
<sequence>MPLWMPVVAVIAVLIVAAWLIGTLIGTRPDTSHAVGDIPMAPEERRGWIETVEAAAARYREGTTDLRALHLELAAALRGFASERSGEDLESATVREILDMADTAGPRSIDERLRLVDRGRRPLDTNPLGHVGELLYVWEQPSFDRDPAAAAEEAISLARQVVTRW</sequence>
<dbReference type="Proteomes" id="UP000594637">
    <property type="component" value="Chromosome"/>
</dbReference>
<accession>A0A7T0PXD6</accession>
<dbReference type="AlphaFoldDB" id="A0A7T0PXD6"/>
<gene>
    <name evidence="2" type="ORF">ID810_10870</name>
</gene>
<feature type="transmembrane region" description="Helical" evidence="1">
    <location>
        <begin position="6"/>
        <end position="25"/>
    </location>
</feature>
<keyword evidence="1" id="KW-0812">Transmembrane</keyword>
<keyword evidence="1" id="KW-0472">Membrane</keyword>
<protein>
    <submittedName>
        <fullName evidence="2">Alpha-amylase</fullName>
    </submittedName>
</protein>